<sequence length="358" mass="40909">MSPLSLTKPQDVTPPPSIREPPLTPPSTDKKPAADAHRVIALFEDIQAGRNIKGDNWIEFQLAKGAFDQIQSTLRQDGPLSKFVEASIRCDYDEAIRLLVVRMPTGVHEFFIDEVEDDIRSQLKVIRNRPDRTAQFAQNIRPARSTEIRFATSKSRYHPDISFGHKDARFPGLIVEVAFSQEYKHLRRLAENYLLDSDANVRVVIGINIAYGKVSRKATLSIWRPKLSKTPSGYDLEAEEEVTDEVFRDDEGNPVEHTGLRLHLSDFTCKRIAQEEMGDEDAEIYISGTQLCRYVATAESNVQRAMREEPLPDGININKRRRSTTPPEEIRSEDEARYIKQEKRAAKRGDYDVDYEHK</sequence>
<evidence type="ECO:0000313" key="2">
    <source>
        <dbReference type="Proteomes" id="UP000799755"/>
    </source>
</evidence>
<evidence type="ECO:0000313" key="1">
    <source>
        <dbReference type="EMBL" id="KAF2465253.1"/>
    </source>
</evidence>
<comment type="caution">
    <text evidence="1">The sequence shown here is derived from an EMBL/GenBank/DDBJ whole genome shotgun (WGS) entry which is preliminary data.</text>
</comment>
<accession>A0ACB6QE47</accession>
<name>A0ACB6QE47_9PLEO</name>
<proteinExistence type="predicted"/>
<dbReference type="EMBL" id="MU003530">
    <property type="protein sequence ID" value="KAF2465253.1"/>
    <property type="molecule type" value="Genomic_DNA"/>
</dbReference>
<dbReference type="Proteomes" id="UP000799755">
    <property type="component" value="Unassembled WGS sequence"/>
</dbReference>
<reference evidence="1" key="1">
    <citation type="journal article" date="2020" name="Stud. Mycol.">
        <title>101 Dothideomycetes genomes: a test case for predicting lifestyles and emergence of pathogens.</title>
        <authorList>
            <person name="Haridas S."/>
            <person name="Albert R."/>
            <person name="Binder M."/>
            <person name="Bloem J."/>
            <person name="Labutti K."/>
            <person name="Salamov A."/>
            <person name="Andreopoulos B."/>
            <person name="Baker S."/>
            <person name="Barry K."/>
            <person name="Bills G."/>
            <person name="Bluhm B."/>
            <person name="Cannon C."/>
            <person name="Castanera R."/>
            <person name="Culley D."/>
            <person name="Daum C."/>
            <person name="Ezra D."/>
            <person name="Gonzalez J."/>
            <person name="Henrissat B."/>
            <person name="Kuo A."/>
            <person name="Liang C."/>
            <person name="Lipzen A."/>
            <person name="Lutzoni F."/>
            <person name="Magnuson J."/>
            <person name="Mondo S."/>
            <person name="Nolan M."/>
            <person name="Ohm R."/>
            <person name="Pangilinan J."/>
            <person name="Park H.-J."/>
            <person name="Ramirez L."/>
            <person name="Alfaro M."/>
            <person name="Sun H."/>
            <person name="Tritt A."/>
            <person name="Yoshinaga Y."/>
            <person name="Zwiers L.-H."/>
            <person name="Turgeon B."/>
            <person name="Goodwin S."/>
            <person name="Spatafora J."/>
            <person name="Crous P."/>
            <person name="Grigoriev I."/>
        </authorList>
    </citation>
    <scope>NUCLEOTIDE SEQUENCE</scope>
    <source>
        <strain evidence="1">ATCC 200398</strain>
    </source>
</reference>
<gene>
    <name evidence="1" type="ORF">BDR25DRAFT_295320</name>
</gene>
<protein>
    <submittedName>
        <fullName evidence="1">Uncharacterized protein</fullName>
    </submittedName>
</protein>
<organism evidence="1 2">
    <name type="scientific">Lindgomyces ingoldianus</name>
    <dbReference type="NCBI Taxonomy" id="673940"/>
    <lineage>
        <taxon>Eukaryota</taxon>
        <taxon>Fungi</taxon>
        <taxon>Dikarya</taxon>
        <taxon>Ascomycota</taxon>
        <taxon>Pezizomycotina</taxon>
        <taxon>Dothideomycetes</taxon>
        <taxon>Pleosporomycetidae</taxon>
        <taxon>Pleosporales</taxon>
        <taxon>Lindgomycetaceae</taxon>
        <taxon>Lindgomyces</taxon>
    </lineage>
</organism>
<keyword evidence="2" id="KW-1185">Reference proteome</keyword>